<evidence type="ECO:0000313" key="13">
    <source>
        <dbReference type="Proteomes" id="UP000188533"/>
    </source>
</evidence>
<dbReference type="FunFam" id="3.40.50.300:FF:000236">
    <property type="entry name" value="Cell division control protein 42"/>
    <property type="match status" value="1"/>
</dbReference>
<keyword evidence="3" id="KW-1003">Cell membrane</keyword>
<dbReference type="SMART" id="SM00175">
    <property type="entry name" value="RAB"/>
    <property type="match status" value="1"/>
</dbReference>
<dbReference type="GO" id="GO:0051286">
    <property type="term" value="C:cell tip"/>
    <property type="evidence" value="ECO:0007669"/>
    <property type="project" value="UniProtKB-ARBA"/>
</dbReference>
<dbReference type="Gene3D" id="2.130.10.10">
    <property type="entry name" value="YVTN repeat-like/Quinoprotein amine dehydrogenase"/>
    <property type="match status" value="2"/>
</dbReference>
<dbReference type="SMART" id="SM00173">
    <property type="entry name" value="RAS"/>
    <property type="match status" value="1"/>
</dbReference>
<dbReference type="GO" id="GO:0005886">
    <property type="term" value="C:plasma membrane"/>
    <property type="evidence" value="ECO:0007669"/>
    <property type="project" value="UniProtKB-SubCell"/>
</dbReference>
<keyword evidence="13" id="KW-1185">Reference proteome</keyword>
<keyword evidence="7" id="KW-0472">Membrane</keyword>
<keyword evidence="6" id="KW-0342">GTP-binding</keyword>
<dbReference type="Proteomes" id="UP000188533">
    <property type="component" value="Unassembled WGS sequence"/>
</dbReference>
<dbReference type="InterPro" id="IPR001806">
    <property type="entry name" value="Small_GTPase"/>
</dbReference>
<feature type="compositionally biased region" description="Polar residues" evidence="11">
    <location>
        <begin position="627"/>
        <end position="638"/>
    </location>
</feature>
<dbReference type="InterPro" id="IPR015943">
    <property type="entry name" value="WD40/YVTN_repeat-like_dom_sf"/>
</dbReference>
<reference evidence="12 13" key="1">
    <citation type="submission" date="2016-08" db="EMBL/GenBank/DDBJ databases">
        <authorList>
            <consortium name="Lentinula edodes genome sequencing consortium"/>
            <person name="Sakamoto Y."/>
            <person name="Nakade K."/>
            <person name="Sato S."/>
            <person name="Yoshida Y."/>
            <person name="Miyazaki K."/>
            <person name="Natsume S."/>
            <person name="Konno N."/>
        </authorList>
    </citation>
    <scope>NUCLEOTIDE SEQUENCE [LARGE SCALE GENOMIC DNA]</scope>
    <source>
        <strain evidence="12 13">NBRC 111202</strain>
    </source>
</reference>
<name>A0A1Q3E5X5_LENED</name>
<keyword evidence="10" id="KW-0131">Cell cycle</keyword>
<feature type="region of interest" description="Disordered" evidence="11">
    <location>
        <begin position="1"/>
        <end position="46"/>
    </location>
</feature>
<dbReference type="InterPro" id="IPR027417">
    <property type="entry name" value="P-loop_NTPase"/>
</dbReference>
<organism evidence="12 13">
    <name type="scientific">Lentinula edodes</name>
    <name type="common">Shiitake mushroom</name>
    <name type="synonym">Lentinus edodes</name>
    <dbReference type="NCBI Taxonomy" id="5353"/>
    <lineage>
        <taxon>Eukaryota</taxon>
        <taxon>Fungi</taxon>
        <taxon>Dikarya</taxon>
        <taxon>Basidiomycota</taxon>
        <taxon>Agaricomycotina</taxon>
        <taxon>Agaricomycetes</taxon>
        <taxon>Agaricomycetidae</taxon>
        <taxon>Agaricales</taxon>
        <taxon>Marasmiineae</taxon>
        <taxon>Omphalotaceae</taxon>
        <taxon>Lentinula</taxon>
    </lineage>
</organism>
<keyword evidence="12" id="KW-0132">Cell division</keyword>
<dbReference type="PANTHER" id="PTHR24072">
    <property type="entry name" value="RHO FAMILY GTPASE"/>
    <property type="match status" value="1"/>
</dbReference>
<dbReference type="InterPro" id="IPR005225">
    <property type="entry name" value="Small_GTP-bd"/>
</dbReference>
<dbReference type="SMART" id="SM00320">
    <property type="entry name" value="WD40"/>
    <property type="match status" value="3"/>
</dbReference>
<protein>
    <submittedName>
        <fullName evidence="12">CC42_CANAL CELL division control protein 42</fullName>
    </submittedName>
</protein>
<feature type="region of interest" description="Disordered" evidence="11">
    <location>
        <begin position="495"/>
        <end position="666"/>
    </location>
</feature>
<evidence type="ECO:0000313" key="12">
    <source>
        <dbReference type="EMBL" id="GAW02504.1"/>
    </source>
</evidence>
<accession>A0A1Q3E5X5</accession>
<dbReference type="GO" id="GO:0030010">
    <property type="term" value="P:establishment of cell polarity"/>
    <property type="evidence" value="ECO:0007669"/>
    <property type="project" value="UniProtKB-ARBA"/>
</dbReference>
<dbReference type="SUPFAM" id="SSF52540">
    <property type="entry name" value="P-loop containing nucleoside triphosphate hydrolases"/>
    <property type="match status" value="1"/>
</dbReference>
<sequence>MQERVKAAKDGDIPPLPKNALPPKMRRAWVKKTDDGPVTTRTSVGIQATPTSCSVQVQAKPPHRTVSVQSHPSSTSVSVQTLNSTRSVFVQAETSPYLSIDTSTMQQHARVKERSLSPMDLDSPDSDSQPSSAGIPEFEPFTSLLPGCPLPSPLMPDDSPDSMVNDEDGIRISPHTTSSQPLTAAKAVQSIDDSLQAQPPSSIPSSPFKSILPNYSDVRSRDLKEVSRTSPIYNPFVSAGFVTEFTGETLATTQLEHIKEALSNLPDSAKHADACNLVMEQSAFEGKSAAETSVEPSLILESKNALDLSVEPQASTNTASSVVKVKEEGNENDSIVMEAHCGSREVNEKETKFIKSEAAPLFVQHKTIPTGPRNAVASSSKVMLEHAKSIPNAPRAPRSLRNKVDEPAPTANSLAILSSGPYTNPLSIKPSTLVPASSAPSGPKTLAGVQTKKRVLIGIGTPMSKATSEIYSNHPAAFRPQLVPKMPNLVAYSSPSPPPAIPVPPDSAPPVDSPKPPPPPPVQIKWKRLPSIDTTSPSVSSSLLEQISPSNTRAPNLPLSEESAPSLFSRLNSPNKSPTSPALGKNQSNDRSFNTSLESKRSPIIPKFTTTPVPPTPRPSSPKLPTQTPQDTRSSVPSQERRPSTTSTPTNTFATNSKLTSTSSSTPWNAATLINPVKLPALSGTFPVDTASVPQTFHPLPPKPVAATLPRGVKRERASSPNVNGPVDSMRSQKRVFRWPTLESNHSILLRGEGDLAILGITGTSDGTLLALICADKTIRIWNNSTRTEMARLSHNARVASVLWLEDDSGIISLGEDGMISRWSRTSFNHWTWAKMVDIGVKPNYQEIDSGMRLAYYKDKVAVSLPSVGVKVWFWSKGAGSWQAQRPILRPNVTALTFIEDGSTLLGGTVDGVLWACEVPNGIIRACAFLKTKIYSIDVNPSKTNALITCHGVSRLIGLQAEQRGKLEQSYTNKDTESNPHQLRSFGACFIARGQGVLFGDIKGCALIWDTRKGSLVYGLDHGLREEREEGEVVTAAVSLEAPNGGCIVTGTNSGLLSWWSQPAYANSDSNKKAKLSFSFYLAFFNLKLKPLDLAPLVSKTINSYFDFPPLRISGSLLLSGAYSLYSDQYHLETCRRSNAEYVPTVFDNYAVTVMIGDDPYTLGLFDTAGQEDYDRLRPLSYPQTDVFLVCFSVTSPASFENVKEKWFPEVHHHCPGVPCLIVGTQIDLRDDGQVIDKLARQKQKPVMGEQGERLARELGAVKYVECSALTQKGLKNVFDEAIVAALEPPVVKHRKTKCVVV</sequence>
<comment type="subcellular location">
    <subcellularLocation>
        <location evidence="1">Cell membrane</location>
        <topology evidence="1">Lipid-anchor</topology>
        <orientation evidence="1">Cytoplasmic side</orientation>
    </subcellularLocation>
</comment>
<evidence type="ECO:0000256" key="7">
    <source>
        <dbReference type="ARBA" id="ARBA00023136"/>
    </source>
</evidence>
<reference evidence="12 13" key="2">
    <citation type="submission" date="2017-02" db="EMBL/GenBank/DDBJ databases">
        <title>A genome survey and senescence transcriptome analysis in Lentinula edodes.</title>
        <authorList>
            <person name="Sakamoto Y."/>
            <person name="Nakade K."/>
            <person name="Sato S."/>
            <person name="Yoshida Y."/>
            <person name="Miyazaki K."/>
            <person name="Natsume S."/>
            <person name="Konno N."/>
        </authorList>
    </citation>
    <scope>NUCLEOTIDE SEQUENCE [LARGE SCALE GENOMIC DNA]</scope>
    <source>
        <strain evidence="12 13">NBRC 111202</strain>
    </source>
</reference>
<evidence type="ECO:0000256" key="5">
    <source>
        <dbReference type="ARBA" id="ARBA00022741"/>
    </source>
</evidence>
<dbReference type="GO" id="GO:0005525">
    <property type="term" value="F:GTP binding"/>
    <property type="evidence" value="ECO:0007669"/>
    <property type="project" value="UniProtKB-KW"/>
</dbReference>
<evidence type="ECO:0000256" key="3">
    <source>
        <dbReference type="ARBA" id="ARBA00022475"/>
    </source>
</evidence>
<evidence type="ECO:0000256" key="2">
    <source>
        <dbReference type="ARBA" id="ARBA00008112"/>
    </source>
</evidence>
<dbReference type="GO" id="GO:0051301">
    <property type="term" value="P:cell division"/>
    <property type="evidence" value="ECO:0007669"/>
    <property type="project" value="UniProtKB-KW"/>
</dbReference>
<dbReference type="PROSITE" id="PS51421">
    <property type="entry name" value="RAS"/>
    <property type="match status" value="1"/>
</dbReference>
<evidence type="ECO:0000256" key="1">
    <source>
        <dbReference type="ARBA" id="ARBA00004342"/>
    </source>
</evidence>
<dbReference type="PROSITE" id="PS51419">
    <property type="entry name" value="RAB"/>
    <property type="match status" value="1"/>
</dbReference>
<dbReference type="STRING" id="5353.A0A1Q3E5X5"/>
<keyword evidence="8" id="KW-0449">Lipoprotein</keyword>
<evidence type="ECO:0000256" key="8">
    <source>
        <dbReference type="ARBA" id="ARBA00023288"/>
    </source>
</evidence>
<feature type="compositionally biased region" description="Low complexity" evidence="11">
    <location>
        <begin position="531"/>
        <end position="550"/>
    </location>
</feature>
<keyword evidence="5" id="KW-0547">Nucleotide-binding</keyword>
<dbReference type="GO" id="GO:0007264">
    <property type="term" value="P:small GTPase-mediated signal transduction"/>
    <property type="evidence" value="ECO:0007669"/>
    <property type="project" value="InterPro"/>
</dbReference>
<dbReference type="PROSITE" id="PS51420">
    <property type="entry name" value="RHO"/>
    <property type="match status" value="1"/>
</dbReference>
<feature type="region of interest" description="Disordered" evidence="11">
    <location>
        <begin position="101"/>
        <end position="184"/>
    </location>
</feature>
<dbReference type="EMBL" id="BDGU01000098">
    <property type="protein sequence ID" value="GAW02504.1"/>
    <property type="molecule type" value="Genomic_DNA"/>
</dbReference>
<feature type="compositionally biased region" description="Basic and acidic residues" evidence="11">
    <location>
        <begin position="1"/>
        <end position="12"/>
    </location>
</feature>
<keyword evidence="9" id="KW-0636">Prenylation</keyword>
<evidence type="ECO:0000256" key="10">
    <source>
        <dbReference type="ARBA" id="ARBA00023306"/>
    </source>
</evidence>
<evidence type="ECO:0000256" key="4">
    <source>
        <dbReference type="ARBA" id="ARBA00022481"/>
    </source>
</evidence>
<dbReference type="InterPro" id="IPR003578">
    <property type="entry name" value="Small_GTPase_Rho"/>
</dbReference>
<comment type="caution">
    <text evidence="12">The sequence shown here is derived from an EMBL/GenBank/DDBJ whole genome shotgun (WGS) entry which is preliminary data.</text>
</comment>
<dbReference type="Gene3D" id="3.40.50.300">
    <property type="entry name" value="P-loop containing nucleotide triphosphate hydrolases"/>
    <property type="match status" value="1"/>
</dbReference>
<dbReference type="NCBIfam" id="TIGR00231">
    <property type="entry name" value="small_GTP"/>
    <property type="match status" value="1"/>
</dbReference>
<dbReference type="GO" id="GO:0003924">
    <property type="term" value="F:GTPase activity"/>
    <property type="evidence" value="ECO:0007669"/>
    <property type="project" value="InterPro"/>
</dbReference>
<dbReference type="GO" id="GO:0005938">
    <property type="term" value="C:cell cortex"/>
    <property type="evidence" value="ECO:0007669"/>
    <property type="project" value="UniProtKB-ARBA"/>
</dbReference>
<dbReference type="InterPro" id="IPR036322">
    <property type="entry name" value="WD40_repeat_dom_sf"/>
</dbReference>
<feature type="compositionally biased region" description="Pro residues" evidence="11">
    <location>
        <begin position="612"/>
        <end position="622"/>
    </location>
</feature>
<dbReference type="SUPFAM" id="SSF50978">
    <property type="entry name" value="WD40 repeat-like"/>
    <property type="match status" value="1"/>
</dbReference>
<feature type="compositionally biased region" description="Acidic residues" evidence="11">
    <location>
        <begin position="158"/>
        <end position="167"/>
    </location>
</feature>
<dbReference type="SMART" id="SM00174">
    <property type="entry name" value="RHO"/>
    <property type="match status" value="1"/>
</dbReference>
<feature type="compositionally biased region" description="Low complexity" evidence="11">
    <location>
        <begin position="116"/>
        <end position="132"/>
    </location>
</feature>
<keyword evidence="4" id="KW-0488">Methylation</keyword>
<dbReference type="PRINTS" id="PR00449">
    <property type="entry name" value="RASTRNSFRMNG"/>
</dbReference>
<dbReference type="InterPro" id="IPR001680">
    <property type="entry name" value="WD40_rpt"/>
</dbReference>
<feature type="compositionally biased region" description="Low complexity" evidence="11">
    <location>
        <begin position="644"/>
        <end position="666"/>
    </location>
</feature>
<evidence type="ECO:0000256" key="11">
    <source>
        <dbReference type="SAM" id="MobiDB-lite"/>
    </source>
</evidence>
<feature type="compositionally biased region" description="Pro residues" evidence="11">
    <location>
        <begin position="495"/>
        <end position="522"/>
    </location>
</feature>
<dbReference type="Pfam" id="PF00071">
    <property type="entry name" value="Ras"/>
    <property type="match status" value="1"/>
</dbReference>
<comment type="similarity">
    <text evidence="2">Belongs to the small GTPase superfamily. Rho family. CDC42 subfamily.</text>
</comment>
<feature type="compositionally biased region" description="Polar residues" evidence="11">
    <location>
        <begin position="569"/>
        <end position="597"/>
    </location>
</feature>
<gene>
    <name evidence="12" type="ORF">LENED_004164</name>
</gene>
<evidence type="ECO:0000256" key="6">
    <source>
        <dbReference type="ARBA" id="ARBA00023134"/>
    </source>
</evidence>
<evidence type="ECO:0000256" key="9">
    <source>
        <dbReference type="ARBA" id="ARBA00023289"/>
    </source>
</evidence>
<proteinExistence type="inferred from homology"/>